<dbReference type="Gene3D" id="3.30.2170.10">
    <property type="entry name" value="archaeoglobus fulgidus dsm 4304 superfamily"/>
    <property type="match status" value="1"/>
</dbReference>
<gene>
    <name evidence="1" type="ORF">KEG57_16000</name>
</gene>
<dbReference type="Proteomes" id="UP001151081">
    <property type="component" value="Unassembled WGS sequence"/>
</dbReference>
<dbReference type="PIRSF" id="PIRSF006380">
    <property type="entry name" value="UCP006380"/>
    <property type="match status" value="1"/>
</dbReference>
<dbReference type="PANTHER" id="PTHR39518">
    <property type="entry name" value="UPF0215 PROTEIN MJ1150"/>
    <property type="match status" value="1"/>
</dbReference>
<evidence type="ECO:0000313" key="1">
    <source>
        <dbReference type="EMBL" id="MDC3982021.1"/>
    </source>
</evidence>
<proteinExistence type="inferred from homology"/>
<dbReference type="HAMAP" id="MF_00582">
    <property type="entry name" value="UPF0215"/>
    <property type="match status" value="1"/>
</dbReference>
<dbReference type="Pfam" id="PF01949">
    <property type="entry name" value="Endo_dU"/>
    <property type="match status" value="1"/>
</dbReference>
<dbReference type="PANTHER" id="PTHR39518:SF2">
    <property type="entry name" value="UPF0215 PROTEIN MJ1150"/>
    <property type="match status" value="1"/>
</dbReference>
<dbReference type="AlphaFoldDB" id="A0A9X3X606"/>
<keyword evidence="2" id="KW-1185">Reference proteome</keyword>
<organism evidence="1 2">
    <name type="scientific">Polyangium jinanense</name>
    <dbReference type="NCBI Taxonomy" id="2829994"/>
    <lineage>
        <taxon>Bacteria</taxon>
        <taxon>Pseudomonadati</taxon>
        <taxon>Myxococcota</taxon>
        <taxon>Polyangia</taxon>
        <taxon>Polyangiales</taxon>
        <taxon>Polyangiaceae</taxon>
        <taxon>Polyangium</taxon>
    </lineage>
</organism>
<name>A0A9X3X606_9BACT</name>
<comment type="caution">
    <text evidence="1">The sequence shown here is derived from an EMBL/GenBank/DDBJ whole genome shotgun (WGS) entry which is preliminary data.</text>
</comment>
<dbReference type="InterPro" id="IPR002802">
    <property type="entry name" value="Endo_dU"/>
</dbReference>
<reference evidence="1 2" key="1">
    <citation type="submission" date="2021-04" db="EMBL/GenBank/DDBJ databases">
        <title>Genome analysis of Polyangium sp.</title>
        <authorList>
            <person name="Li Y."/>
            <person name="Wang J."/>
        </authorList>
    </citation>
    <scope>NUCLEOTIDE SEQUENCE [LARGE SCALE GENOMIC DNA]</scope>
    <source>
        <strain evidence="1 2">SDU14</strain>
    </source>
</reference>
<evidence type="ECO:0000313" key="2">
    <source>
        <dbReference type="Proteomes" id="UP001151081"/>
    </source>
</evidence>
<sequence>MGMGWPSPVSRMAGGARVILRAPKPMSPFSHVIGVDDAPFPRAHRGDVPIVGVAFAGTRLEGVLSSKVRRDGANATDVLASMISRSRFAAHTRLVMMEGIALAGFNVVDIHALAARLGMAVLVVSKREPNVPAVRHALLEKVRGGARKWKLVEKAGPMEPCADLFIQRAGLGMDEATAVIRRLAVHGRLPEPVRVAHLVASTLAVPGAID</sequence>
<dbReference type="EMBL" id="JAGTJJ010000006">
    <property type="protein sequence ID" value="MDC3982021.1"/>
    <property type="molecule type" value="Genomic_DNA"/>
</dbReference>
<protein>
    <submittedName>
        <fullName evidence="1">DUF99 family protein</fullName>
    </submittedName>
</protein>
<accession>A0A9X3X606</accession>